<dbReference type="AlphaFoldDB" id="E8KGN8"/>
<evidence type="ECO:0000259" key="1">
    <source>
        <dbReference type="SMART" id="SM01126"/>
    </source>
</evidence>
<organism evidence="2 3">
    <name type="scientific">Actinobacillus ureae ATCC 25976</name>
    <dbReference type="NCBI Taxonomy" id="887324"/>
    <lineage>
        <taxon>Bacteria</taxon>
        <taxon>Pseudomonadati</taxon>
        <taxon>Pseudomonadota</taxon>
        <taxon>Gammaproteobacteria</taxon>
        <taxon>Pasteurellales</taxon>
        <taxon>Pasteurellaceae</taxon>
        <taxon>Actinobacillus</taxon>
    </lineage>
</organism>
<accession>E8KGN8</accession>
<dbReference type="HOGENOM" id="CLU_1430774_0_0_6"/>
<evidence type="ECO:0000313" key="3">
    <source>
        <dbReference type="Proteomes" id="UP000005467"/>
    </source>
</evidence>
<sequence length="189" mass="22241">PKNKKSERVDRRLKENVNPNKRSILVMRSRYTEEETAENPYLVGAKKTLTFPILSENSQVVNKLATSYIKAGSRIHADENSAYDELMIHYDLHRVNHQKEYRSDEGITNNLAESYFSRFKRMIIGTQHKISNKYLDNYANECAYREDNRRVDNLSLFNSTLEQCLATDNTTDWQGYWQGNHRQAERLIM</sequence>
<reference evidence="2 3" key="1">
    <citation type="submission" date="2011-01" db="EMBL/GenBank/DDBJ databases">
        <authorList>
            <person name="Muzny D."/>
            <person name="Qin X."/>
            <person name="Deng J."/>
            <person name="Jiang H."/>
            <person name="Liu Y."/>
            <person name="Qu J."/>
            <person name="Song X.-Z."/>
            <person name="Zhang L."/>
            <person name="Thornton R."/>
            <person name="Coyle M."/>
            <person name="Francisco L."/>
            <person name="Jackson L."/>
            <person name="Javaid M."/>
            <person name="Korchina V."/>
            <person name="Kovar C."/>
            <person name="Mata R."/>
            <person name="Mathew T."/>
            <person name="Ngo R."/>
            <person name="Nguyen L."/>
            <person name="Nguyen N."/>
            <person name="Okwuonu G."/>
            <person name="Ongeri F."/>
            <person name="Pham C."/>
            <person name="Simmons D."/>
            <person name="Wilczek-Boney K."/>
            <person name="Hale W."/>
            <person name="Jakkamsetti A."/>
            <person name="Pham P."/>
            <person name="Ruth R."/>
            <person name="San Lucas F."/>
            <person name="Warren J."/>
            <person name="Zhang J."/>
            <person name="Zhao Z."/>
            <person name="Zhou C."/>
            <person name="Zhu D."/>
            <person name="Lee S."/>
            <person name="Bess C."/>
            <person name="Blankenburg K."/>
            <person name="Forbes L."/>
            <person name="Fu Q."/>
            <person name="Gubbala S."/>
            <person name="Hirani K."/>
            <person name="Jayaseelan J.C."/>
            <person name="Lara F."/>
            <person name="Munidasa M."/>
            <person name="Palculict T."/>
            <person name="Patil S."/>
            <person name="Pu L.-L."/>
            <person name="Saada N."/>
            <person name="Tang L."/>
            <person name="Weissenberger G."/>
            <person name="Zhu Y."/>
            <person name="Hemphill L."/>
            <person name="Shang Y."/>
            <person name="Youmans B."/>
            <person name="Ayvaz T."/>
            <person name="Ross M."/>
            <person name="Santibanez J."/>
            <person name="Aqrawi P."/>
            <person name="Gross S."/>
            <person name="Joshi V."/>
            <person name="Fowler G."/>
            <person name="Nazareth L."/>
            <person name="Reid J."/>
            <person name="Worley K."/>
            <person name="Petrosino J."/>
            <person name="Highlander S."/>
            <person name="Gibbs R."/>
        </authorList>
    </citation>
    <scope>NUCLEOTIDE SEQUENCE [LARGE SCALE GENOMIC DNA]</scope>
    <source>
        <strain evidence="2 3">ATCC 25976</strain>
    </source>
</reference>
<proteinExistence type="predicted"/>
<evidence type="ECO:0000313" key="2">
    <source>
        <dbReference type="EMBL" id="EFX91946.1"/>
    </source>
</evidence>
<keyword evidence="3" id="KW-1185">Reference proteome</keyword>
<dbReference type="Pfam" id="PF12762">
    <property type="entry name" value="DDE_Tnp_IS1595"/>
    <property type="match status" value="1"/>
</dbReference>
<comment type="caution">
    <text evidence="2">The sequence shown here is derived from an EMBL/GenBank/DDBJ whole genome shotgun (WGS) entry which is preliminary data.</text>
</comment>
<dbReference type="RefSeq" id="WP_005622603.1">
    <property type="nucleotide sequence ID" value="NZ_GL831080.1"/>
</dbReference>
<dbReference type="EMBL" id="AEVG01000066">
    <property type="protein sequence ID" value="EFX91946.1"/>
    <property type="molecule type" value="Genomic_DNA"/>
</dbReference>
<dbReference type="SMART" id="SM01126">
    <property type="entry name" value="DDE_Tnp_IS1595"/>
    <property type="match status" value="1"/>
</dbReference>
<gene>
    <name evidence="2" type="ORF">HMPREF0027_1005</name>
</gene>
<name>E8KGN8_9PAST</name>
<protein>
    <recommendedName>
        <fullName evidence="1">ISXO2-like transposase domain-containing protein</fullName>
    </recommendedName>
</protein>
<dbReference type="InterPro" id="IPR024445">
    <property type="entry name" value="Tnp_ISXO2-like"/>
</dbReference>
<feature type="non-terminal residue" evidence="2">
    <location>
        <position position="1"/>
    </location>
</feature>
<feature type="domain" description="ISXO2-like transposase" evidence="1">
    <location>
        <begin position="1"/>
        <end position="147"/>
    </location>
</feature>
<dbReference type="Proteomes" id="UP000005467">
    <property type="component" value="Unassembled WGS sequence"/>
</dbReference>